<proteinExistence type="predicted"/>
<evidence type="ECO:0000313" key="5">
    <source>
        <dbReference type="Proteomes" id="UP001623330"/>
    </source>
</evidence>
<accession>A0ABR4NR91</accession>
<feature type="domain" description="PX" evidence="2">
    <location>
        <begin position="167"/>
        <end position="247"/>
    </location>
</feature>
<dbReference type="EMBL" id="JBEVYD010000009">
    <property type="protein sequence ID" value="KAL3230775.1"/>
    <property type="molecule type" value="Genomic_DNA"/>
</dbReference>
<comment type="caution">
    <text evidence="4">The sequence shown here is derived from an EMBL/GenBank/DDBJ whole genome shotgun (WGS) entry which is preliminary data.</text>
</comment>
<dbReference type="Pfam" id="PF00787">
    <property type="entry name" value="PX"/>
    <property type="match status" value="1"/>
</dbReference>
<dbReference type="SUPFAM" id="SSF103657">
    <property type="entry name" value="BAR/IMD domain-like"/>
    <property type="match status" value="1"/>
</dbReference>
<dbReference type="PANTHER" id="PTHR10555:SF170">
    <property type="entry name" value="FI18122P1"/>
    <property type="match status" value="1"/>
</dbReference>
<dbReference type="InterPro" id="IPR036871">
    <property type="entry name" value="PX_dom_sf"/>
</dbReference>
<dbReference type="Proteomes" id="UP001623330">
    <property type="component" value="Unassembled WGS sequence"/>
</dbReference>
<feature type="compositionally biased region" description="Acidic residues" evidence="1">
    <location>
        <begin position="40"/>
        <end position="50"/>
    </location>
</feature>
<keyword evidence="5" id="KW-1185">Reference proteome</keyword>
<dbReference type="InterPro" id="IPR015404">
    <property type="entry name" value="Vps5_C"/>
</dbReference>
<dbReference type="Pfam" id="PF09325">
    <property type="entry name" value="Vps5"/>
    <property type="match status" value="1"/>
</dbReference>
<evidence type="ECO:0000256" key="1">
    <source>
        <dbReference type="SAM" id="MobiDB-lite"/>
    </source>
</evidence>
<dbReference type="Gene3D" id="3.30.1520.10">
    <property type="entry name" value="Phox-like domain"/>
    <property type="match status" value="1"/>
</dbReference>
<protein>
    <recommendedName>
        <fullName evidence="6">PX domain-containing protein</fullName>
    </recommendedName>
</protein>
<dbReference type="InterPro" id="IPR001683">
    <property type="entry name" value="PX_dom"/>
</dbReference>
<evidence type="ECO:0000259" key="3">
    <source>
        <dbReference type="Pfam" id="PF09325"/>
    </source>
</evidence>
<gene>
    <name evidence="4" type="ORF">RNJ44_01224</name>
</gene>
<feature type="region of interest" description="Disordered" evidence="1">
    <location>
        <begin position="1"/>
        <end position="81"/>
    </location>
</feature>
<organism evidence="4 5">
    <name type="scientific">Nakaseomyces bracarensis</name>
    <dbReference type="NCBI Taxonomy" id="273131"/>
    <lineage>
        <taxon>Eukaryota</taxon>
        <taxon>Fungi</taxon>
        <taxon>Dikarya</taxon>
        <taxon>Ascomycota</taxon>
        <taxon>Saccharomycotina</taxon>
        <taxon>Saccharomycetes</taxon>
        <taxon>Saccharomycetales</taxon>
        <taxon>Saccharomycetaceae</taxon>
        <taxon>Nakaseomyces</taxon>
    </lineage>
</organism>
<feature type="domain" description="Sorting nexin/Vps5-like C-terminal" evidence="3">
    <location>
        <begin position="304"/>
        <end position="529"/>
    </location>
</feature>
<dbReference type="InterPro" id="IPR027267">
    <property type="entry name" value="AH/BAR_dom_sf"/>
</dbReference>
<dbReference type="Gene3D" id="1.20.1270.60">
    <property type="entry name" value="Arfaptin homology (AH) domain/BAR domain"/>
    <property type="match status" value="1"/>
</dbReference>
<name>A0ABR4NR91_9SACH</name>
<evidence type="ECO:0000313" key="4">
    <source>
        <dbReference type="EMBL" id="KAL3230775.1"/>
    </source>
</evidence>
<feature type="compositionally biased region" description="Acidic residues" evidence="1">
    <location>
        <begin position="1"/>
        <end position="12"/>
    </location>
</feature>
<feature type="compositionally biased region" description="Polar residues" evidence="1">
    <location>
        <begin position="69"/>
        <end position="81"/>
    </location>
</feature>
<evidence type="ECO:0000259" key="2">
    <source>
        <dbReference type="Pfam" id="PF00787"/>
    </source>
</evidence>
<sequence length="531" mass="61260">MVDNGAVDEVDKDENSTDLLSTTESLNSKDSLSKKNSKEELDDSVFDDNASDGHMETEMDEETEEDSRQTPQIDVTRPSNESYEVNIDKLDHLFSKRWKRRRPIKVGEDTVNGYLSNALSSRLDISSLPASLQSSHYILTVELPPLSYSMPFDEIEYNITYRTSESPDSTVTVYRTLEHIYVLYRQLQNNNWGKIVPPPPLKECLPERNDITQREVCCFQIKRMLEEIISDSILSADTDFQLFLNSDNFEADAKKREQVTGSMAFDKTLPLSASHVSLIKLFGPQDGKEIIMNGGLESEYKGIFSFSSVPTYIENDESIVRANQRINILQKQFTNILESFEQIRRQRSELSSVLDEFTKTVIILADDELNKHCADVLRKFASNHEEMNRYLNHISIEEFHALYLNIDNFLRYCQSANATLDQRHTLGTYIEIINSQLRKVESNIEKFQNGSLLQFKSQEKKEQSEKVHAILLKRKAILEEKFNTITNKILHELKVFYADRATYFKNSMGAYITGILETQSRNNSMWEKFSL</sequence>
<evidence type="ECO:0008006" key="6">
    <source>
        <dbReference type="Google" id="ProtNLM"/>
    </source>
</evidence>
<reference evidence="4 5" key="1">
    <citation type="submission" date="2024-05" db="EMBL/GenBank/DDBJ databases">
        <title>Long read based assembly of the Candida bracarensis genome reveals expanded adhesin content.</title>
        <authorList>
            <person name="Marcet-Houben M."/>
            <person name="Ksiezopolska E."/>
            <person name="Gabaldon T."/>
        </authorList>
    </citation>
    <scope>NUCLEOTIDE SEQUENCE [LARGE SCALE GENOMIC DNA]</scope>
    <source>
        <strain evidence="4 5">CBM6</strain>
    </source>
</reference>
<dbReference type="SUPFAM" id="SSF64268">
    <property type="entry name" value="PX domain"/>
    <property type="match status" value="1"/>
</dbReference>
<dbReference type="PANTHER" id="PTHR10555">
    <property type="entry name" value="SORTING NEXIN"/>
    <property type="match status" value="1"/>
</dbReference>